<evidence type="ECO:0000313" key="1">
    <source>
        <dbReference type="EMBL" id="KTW32482.1"/>
    </source>
</evidence>
<sequence>MYKNKRIYAHENAFICLSFECIAETLTSAGYGFLWIEMTLKRYIEGLLCIEDFLDELDDIYVQYMRIVCALYAFE</sequence>
<reference evidence="2" key="1">
    <citation type="journal article" date="2016" name="Nat. Commun.">
        <title>Genome analysis of three Pneumocystis species reveals adaptation mechanisms to life exclusively in mammalian hosts.</title>
        <authorList>
            <person name="Ma L."/>
            <person name="Chen Z."/>
            <person name="Huang D.W."/>
            <person name="Kutty G."/>
            <person name="Ishihara M."/>
            <person name="Wang H."/>
            <person name="Abouelleil A."/>
            <person name="Bishop L."/>
            <person name="Davey E."/>
            <person name="Deng R."/>
            <person name="Deng X."/>
            <person name="Fan L."/>
            <person name="Fantoni G."/>
            <person name="Fitzgerald M."/>
            <person name="Gogineni E."/>
            <person name="Goldberg J.M."/>
            <person name="Handley G."/>
            <person name="Hu X."/>
            <person name="Huber C."/>
            <person name="Jiao X."/>
            <person name="Jones K."/>
            <person name="Levin J.Z."/>
            <person name="Liu Y."/>
            <person name="Macdonald P."/>
            <person name="Melnikov A."/>
            <person name="Raley C."/>
            <person name="Sassi M."/>
            <person name="Sherman B.T."/>
            <person name="Song X."/>
            <person name="Sykes S."/>
            <person name="Tran B."/>
            <person name="Walsh L."/>
            <person name="Xia Y."/>
            <person name="Yang J."/>
            <person name="Young S."/>
            <person name="Zeng Q."/>
            <person name="Zheng X."/>
            <person name="Stephens R."/>
            <person name="Nusbaum C."/>
            <person name="Birren B.W."/>
            <person name="Azadi P."/>
            <person name="Lempicki R.A."/>
            <person name="Cuomo C.A."/>
            <person name="Kovacs J.A."/>
        </authorList>
    </citation>
    <scope>NUCLEOTIDE SEQUENCE [LARGE SCALE GENOMIC DNA]</scope>
    <source>
        <strain evidence="2">RU7</strain>
    </source>
</reference>
<accession>A0A0W4ZVU2</accession>
<dbReference type="VEuPathDB" id="FungiDB:T551_00572"/>
<dbReference type="Proteomes" id="UP000053447">
    <property type="component" value="Unassembled WGS sequence"/>
</dbReference>
<proteinExistence type="predicted"/>
<dbReference type="AlphaFoldDB" id="A0A0W4ZVU2"/>
<gene>
    <name evidence="1" type="ORF">T551_00572</name>
</gene>
<dbReference type="EMBL" id="LFWA01000002">
    <property type="protein sequence ID" value="KTW32482.1"/>
    <property type="molecule type" value="Genomic_DNA"/>
</dbReference>
<protein>
    <submittedName>
        <fullName evidence="1">Uncharacterized protein</fullName>
    </submittedName>
</protein>
<organism evidence="1 2">
    <name type="scientific">Pneumocystis jirovecii (strain RU7)</name>
    <name type="common">Human pneumocystis pneumonia agent</name>
    <dbReference type="NCBI Taxonomy" id="1408657"/>
    <lineage>
        <taxon>Eukaryota</taxon>
        <taxon>Fungi</taxon>
        <taxon>Dikarya</taxon>
        <taxon>Ascomycota</taxon>
        <taxon>Taphrinomycotina</taxon>
        <taxon>Pneumocystomycetes</taxon>
        <taxon>Pneumocystaceae</taxon>
        <taxon>Pneumocystis</taxon>
    </lineage>
</organism>
<comment type="caution">
    <text evidence="1">The sequence shown here is derived from an EMBL/GenBank/DDBJ whole genome shotgun (WGS) entry which is preliminary data.</text>
</comment>
<dbReference type="GeneID" id="28939093"/>
<keyword evidence="2" id="KW-1185">Reference proteome</keyword>
<evidence type="ECO:0000313" key="2">
    <source>
        <dbReference type="Proteomes" id="UP000053447"/>
    </source>
</evidence>
<name>A0A0W4ZVU2_PNEJ7</name>
<dbReference type="RefSeq" id="XP_018231174.1">
    <property type="nucleotide sequence ID" value="XM_018372838.1"/>
</dbReference>